<dbReference type="OrthoDB" id="9780894at2"/>
<evidence type="ECO:0000313" key="8">
    <source>
        <dbReference type="Proteomes" id="UP000054869"/>
    </source>
</evidence>
<sequence length="745" mass="82256">MLDRASVVDEQFIKRVKDADFPRMKTPTSPADVGMDKKTAIELFDSQIKSRLLDLIARQLKEKALSYYTIGSSGHEGNVVFGKVFKISDMAFLHYRSGAFYLQRAKQLAGCDGVKDILLSLVAAADDPIAGGRHKVFGSVPLNIPPQTSTIASHLPKALGAALSITRAKELAINSKLPVDAVILCSFGDASTNHASAQTTLNACSWIATQGYPLPLIFICEDNGIGISVPTPANWVEDSIKGRPGLHYMTCDGLNIADTYRQALQAEYLARIKKQPVFLHMKCVRLLGHAGSDIESQYSSQAEIEARESQDPLLYTAGLLYREGWMSIQAMIDLYQANHALIEAKAMEVIHLPKMSSAKEVMSSLLPKIRNKRSYLPADEARRKEVFGSSYNQLAMKRNLCQQINFALTDLMMQYPNMLLFGEDIGKKGGVYRVTADLQSRFGQRRVFDSILDETTILGTAIGLAHNGFLPVPEIQFLAYLHNAEDQLRGEASTLSFFSNGQYQNPMVIRIAALAYQKGFGGHFHNDNSIAVLRDLPGVVVACPSNGPDAAMMLRTCMRLAHQEGRVVVFLEPIALYMTKDLHEASDNGWLFEYPSPDKTIELGEVGVFGEGDTVILSYANGYYLSRQAAKVLQEKYNIAVKLVDLRWLSPIPAEAILSEIAKAKRVLIVDEGRQSGSVSEGLMAFLMENAPPRLKIKRITGEDCFIPLGTAWQYLLPSRDSIVAAVLALHSVKREKERGRFVIS</sequence>
<dbReference type="Pfam" id="PF02779">
    <property type="entry name" value="Transket_pyr"/>
    <property type="match status" value="1"/>
</dbReference>
<accession>A0A0W0VPX5</accession>
<dbReference type="GO" id="GO:0003863">
    <property type="term" value="F:branched-chain 2-oxo acid dehydrogenase activity"/>
    <property type="evidence" value="ECO:0007669"/>
    <property type="project" value="UniProtKB-EC"/>
</dbReference>
<dbReference type="SUPFAM" id="SSF52922">
    <property type="entry name" value="TK C-terminal domain-like"/>
    <property type="match status" value="1"/>
</dbReference>
<dbReference type="InterPro" id="IPR001017">
    <property type="entry name" value="DH_E1"/>
</dbReference>
<dbReference type="InterPro" id="IPR029061">
    <property type="entry name" value="THDP-binding"/>
</dbReference>
<dbReference type="InterPro" id="IPR009014">
    <property type="entry name" value="Transketo_C/PFOR_II"/>
</dbReference>
<dbReference type="Gene3D" id="3.40.50.920">
    <property type="match status" value="1"/>
</dbReference>
<reference evidence="7 8" key="1">
    <citation type="submission" date="2015-11" db="EMBL/GenBank/DDBJ databases">
        <title>Genomic analysis of 38 Legionella species identifies large and diverse effector repertoires.</title>
        <authorList>
            <person name="Burstein D."/>
            <person name="Amaro F."/>
            <person name="Zusman T."/>
            <person name="Lifshitz Z."/>
            <person name="Cohen O."/>
            <person name="Gilbert J.A."/>
            <person name="Pupko T."/>
            <person name="Shuman H.A."/>
            <person name="Segal G."/>
        </authorList>
    </citation>
    <scope>NUCLEOTIDE SEQUENCE [LARGE SCALE GENOMIC DNA]</scope>
    <source>
        <strain evidence="7 8">ATCC 49751</strain>
    </source>
</reference>
<evidence type="ECO:0000256" key="5">
    <source>
        <dbReference type="ARBA" id="ARBA00023052"/>
    </source>
</evidence>
<dbReference type="InterPro" id="IPR005475">
    <property type="entry name" value="Transketolase-like_Pyr-bd"/>
</dbReference>
<proteinExistence type="predicted"/>
<dbReference type="PANTHER" id="PTHR42980">
    <property type="entry name" value="2-OXOISOVALERATE DEHYDROGENASE SUBUNIT BETA-RELATED"/>
    <property type="match status" value="1"/>
</dbReference>
<evidence type="ECO:0000256" key="3">
    <source>
        <dbReference type="ARBA" id="ARBA00012277"/>
    </source>
</evidence>
<keyword evidence="8" id="KW-1185">Reference proteome</keyword>
<comment type="cofactor">
    <cofactor evidence="1">
        <name>thiamine diphosphate</name>
        <dbReference type="ChEBI" id="CHEBI:58937"/>
    </cofactor>
</comment>
<comment type="function">
    <text evidence="2">E1 component of the 2-oxoglutarate dehydrogenase (OGDH) complex which catalyzes the decarboxylation of 2-oxoglutarate, the first step in the conversion of 2-oxoglutarate to succinyl-CoA and CO(2).</text>
</comment>
<name>A0A0W0VPX5_9GAMM</name>
<protein>
    <recommendedName>
        <fullName evidence="3">3-methyl-2-oxobutanoate dehydrogenase (2-methylpropanoyl-transferring)</fullName>
        <ecNumber evidence="3">1.2.4.4</ecNumber>
    </recommendedName>
</protein>
<dbReference type="AlphaFoldDB" id="A0A0W0VPX5"/>
<dbReference type="Pfam" id="PF00676">
    <property type="entry name" value="E1_dh"/>
    <property type="match status" value="1"/>
</dbReference>
<evidence type="ECO:0000259" key="6">
    <source>
        <dbReference type="SMART" id="SM00861"/>
    </source>
</evidence>
<evidence type="ECO:0000313" key="7">
    <source>
        <dbReference type="EMBL" id="KTD22161.1"/>
    </source>
</evidence>
<evidence type="ECO:0000256" key="2">
    <source>
        <dbReference type="ARBA" id="ARBA00003906"/>
    </source>
</evidence>
<dbReference type="SUPFAM" id="SSF52518">
    <property type="entry name" value="Thiamin diphosphate-binding fold (THDP-binding)"/>
    <property type="match status" value="2"/>
</dbReference>
<dbReference type="Gene3D" id="3.40.50.970">
    <property type="match status" value="2"/>
</dbReference>
<dbReference type="eggNOG" id="COG0022">
    <property type="taxonomic scope" value="Bacteria"/>
</dbReference>
<dbReference type="InterPro" id="IPR033248">
    <property type="entry name" value="Transketolase_C"/>
</dbReference>
<dbReference type="RefSeq" id="WP_028372575.1">
    <property type="nucleotide sequence ID" value="NZ_CAAAJD010000003.1"/>
</dbReference>
<keyword evidence="4" id="KW-0560">Oxidoreductase</keyword>
<dbReference type="PATRIC" id="fig|45067.4.peg.1491"/>
<comment type="caution">
    <text evidence="7">The sequence shown here is derived from an EMBL/GenBank/DDBJ whole genome shotgun (WGS) entry which is preliminary data.</text>
</comment>
<keyword evidence="5" id="KW-0786">Thiamine pyrophosphate</keyword>
<dbReference type="PANTHER" id="PTHR42980:SF1">
    <property type="entry name" value="2-OXOISOVALERATE DEHYDROGENASE SUBUNIT BETA, MITOCHONDRIAL"/>
    <property type="match status" value="1"/>
</dbReference>
<dbReference type="EC" id="1.2.4.4" evidence="3"/>
<dbReference type="Proteomes" id="UP000054869">
    <property type="component" value="Unassembled WGS sequence"/>
</dbReference>
<dbReference type="eggNOG" id="COG1071">
    <property type="taxonomic scope" value="Bacteria"/>
</dbReference>
<feature type="domain" description="Transketolase-like pyrimidine-binding" evidence="6">
    <location>
        <begin position="398"/>
        <end position="579"/>
    </location>
</feature>
<organism evidence="7 8">
    <name type="scientific">Legionella lansingensis</name>
    <dbReference type="NCBI Taxonomy" id="45067"/>
    <lineage>
        <taxon>Bacteria</taxon>
        <taxon>Pseudomonadati</taxon>
        <taxon>Pseudomonadota</taxon>
        <taxon>Gammaproteobacteria</taxon>
        <taxon>Legionellales</taxon>
        <taxon>Legionellaceae</taxon>
        <taxon>Legionella</taxon>
    </lineage>
</organism>
<dbReference type="Pfam" id="PF02780">
    <property type="entry name" value="Transketolase_C"/>
    <property type="match status" value="1"/>
</dbReference>
<dbReference type="GO" id="GO:0007584">
    <property type="term" value="P:response to nutrient"/>
    <property type="evidence" value="ECO:0007669"/>
    <property type="project" value="TreeGrafter"/>
</dbReference>
<dbReference type="GO" id="GO:0009083">
    <property type="term" value="P:branched-chain amino acid catabolic process"/>
    <property type="evidence" value="ECO:0007669"/>
    <property type="project" value="TreeGrafter"/>
</dbReference>
<dbReference type="STRING" id="45067.Llan_1424"/>
<gene>
    <name evidence="7" type="ORF">Llan_1424</name>
</gene>
<evidence type="ECO:0000256" key="4">
    <source>
        <dbReference type="ARBA" id="ARBA00023002"/>
    </source>
</evidence>
<dbReference type="EMBL" id="LNYI01000028">
    <property type="protein sequence ID" value="KTD22161.1"/>
    <property type="molecule type" value="Genomic_DNA"/>
</dbReference>
<evidence type="ECO:0000256" key="1">
    <source>
        <dbReference type="ARBA" id="ARBA00001964"/>
    </source>
</evidence>
<dbReference type="SMART" id="SM00861">
    <property type="entry name" value="Transket_pyr"/>
    <property type="match status" value="1"/>
</dbReference>